<dbReference type="AlphaFoldDB" id="A0A2P2PEQ8"/>
<sequence length="21" mass="2360">MLVSHFPNQDGSRTRVRCGKA</sequence>
<dbReference type="EMBL" id="GGEC01072742">
    <property type="protein sequence ID" value="MBX53226.1"/>
    <property type="molecule type" value="Transcribed_RNA"/>
</dbReference>
<feature type="compositionally biased region" description="Polar residues" evidence="1">
    <location>
        <begin position="1"/>
        <end position="11"/>
    </location>
</feature>
<reference evidence="2" key="1">
    <citation type="submission" date="2018-02" db="EMBL/GenBank/DDBJ databases">
        <title>Rhizophora mucronata_Transcriptome.</title>
        <authorList>
            <person name="Meera S.P."/>
            <person name="Sreeshan A."/>
            <person name="Augustine A."/>
        </authorList>
    </citation>
    <scope>NUCLEOTIDE SEQUENCE</scope>
    <source>
        <tissue evidence="2">Leaf</tissue>
    </source>
</reference>
<organism evidence="2">
    <name type="scientific">Rhizophora mucronata</name>
    <name type="common">Asiatic mangrove</name>
    <dbReference type="NCBI Taxonomy" id="61149"/>
    <lineage>
        <taxon>Eukaryota</taxon>
        <taxon>Viridiplantae</taxon>
        <taxon>Streptophyta</taxon>
        <taxon>Embryophyta</taxon>
        <taxon>Tracheophyta</taxon>
        <taxon>Spermatophyta</taxon>
        <taxon>Magnoliopsida</taxon>
        <taxon>eudicotyledons</taxon>
        <taxon>Gunneridae</taxon>
        <taxon>Pentapetalae</taxon>
        <taxon>rosids</taxon>
        <taxon>fabids</taxon>
        <taxon>Malpighiales</taxon>
        <taxon>Rhizophoraceae</taxon>
        <taxon>Rhizophora</taxon>
    </lineage>
</organism>
<feature type="region of interest" description="Disordered" evidence="1">
    <location>
        <begin position="1"/>
        <end position="21"/>
    </location>
</feature>
<accession>A0A2P2PEQ8</accession>
<proteinExistence type="predicted"/>
<evidence type="ECO:0000256" key="1">
    <source>
        <dbReference type="SAM" id="MobiDB-lite"/>
    </source>
</evidence>
<name>A0A2P2PEQ8_RHIMU</name>
<protein>
    <submittedName>
        <fullName evidence="2">Uncharacterized protein</fullName>
    </submittedName>
</protein>
<evidence type="ECO:0000313" key="2">
    <source>
        <dbReference type="EMBL" id="MBX53226.1"/>
    </source>
</evidence>